<keyword evidence="4" id="KW-0804">Transcription</keyword>
<dbReference type="SUPFAM" id="SSF53850">
    <property type="entry name" value="Periplasmic binding protein-like II"/>
    <property type="match status" value="1"/>
</dbReference>
<organism evidence="6 7">
    <name type="scientific">Patulibacter brassicae</name>
    <dbReference type="NCBI Taxonomy" id="1705717"/>
    <lineage>
        <taxon>Bacteria</taxon>
        <taxon>Bacillati</taxon>
        <taxon>Actinomycetota</taxon>
        <taxon>Thermoleophilia</taxon>
        <taxon>Solirubrobacterales</taxon>
        <taxon>Patulibacteraceae</taxon>
        <taxon>Patulibacter</taxon>
    </lineage>
</organism>
<evidence type="ECO:0000256" key="1">
    <source>
        <dbReference type="ARBA" id="ARBA00009437"/>
    </source>
</evidence>
<reference evidence="6 7" key="1">
    <citation type="submission" date="2023-11" db="EMBL/GenBank/DDBJ databases">
        <authorList>
            <person name="Xu M."/>
            <person name="Jiang T."/>
        </authorList>
    </citation>
    <scope>NUCLEOTIDE SEQUENCE [LARGE SCALE GENOMIC DNA]</scope>
    <source>
        <strain evidence="6 7">SD</strain>
    </source>
</reference>
<dbReference type="Gene3D" id="3.40.190.10">
    <property type="entry name" value="Periplasmic binding protein-like II"/>
    <property type="match status" value="2"/>
</dbReference>
<dbReference type="Gene3D" id="1.10.10.10">
    <property type="entry name" value="Winged helix-like DNA-binding domain superfamily/Winged helix DNA-binding domain"/>
    <property type="match status" value="1"/>
</dbReference>
<keyword evidence="3" id="KW-0238">DNA-binding</keyword>
<dbReference type="RefSeq" id="WP_319955384.1">
    <property type="nucleotide sequence ID" value="NZ_JAXAVX010000012.1"/>
</dbReference>
<evidence type="ECO:0000259" key="5">
    <source>
        <dbReference type="PROSITE" id="PS50931"/>
    </source>
</evidence>
<dbReference type="SUPFAM" id="SSF46785">
    <property type="entry name" value="Winged helix' DNA-binding domain"/>
    <property type="match status" value="1"/>
</dbReference>
<name>A0ABU4VN39_9ACTN</name>
<proteinExistence type="inferred from homology"/>
<dbReference type="CDD" id="cd08414">
    <property type="entry name" value="PBP2_LTTR_aromatics_like"/>
    <property type="match status" value="1"/>
</dbReference>
<evidence type="ECO:0000256" key="4">
    <source>
        <dbReference type="ARBA" id="ARBA00023163"/>
    </source>
</evidence>
<evidence type="ECO:0000256" key="3">
    <source>
        <dbReference type="ARBA" id="ARBA00023125"/>
    </source>
</evidence>
<dbReference type="Pfam" id="PF03466">
    <property type="entry name" value="LysR_substrate"/>
    <property type="match status" value="1"/>
</dbReference>
<evidence type="ECO:0000313" key="6">
    <source>
        <dbReference type="EMBL" id="MDX8153233.1"/>
    </source>
</evidence>
<gene>
    <name evidence="6" type="ORF">SK069_16665</name>
</gene>
<dbReference type="InterPro" id="IPR036390">
    <property type="entry name" value="WH_DNA-bd_sf"/>
</dbReference>
<protein>
    <submittedName>
        <fullName evidence="6">LysR substrate-binding domain-containing protein</fullName>
    </submittedName>
</protein>
<feature type="domain" description="HTH lysR-type" evidence="5">
    <location>
        <begin position="6"/>
        <end position="63"/>
    </location>
</feature>
<keyword evidence="7" id="KW-1185">Reference proteome</keyword>
<keyword evidence="2" id="KW-0805">Transcription regulation</keyword>
<evidence type="ECO:0000256" key="2">
    <source>
        <dbReference type="ARBA" id="ARBA00023015"/>
    </source>
</evidence>
<dbReference type="InterPro" id="IPR005119">
    <property type="entry name" value="LysR_subst-bd"/>
</dbReference>
<dbReference type="InterPro" id="IPR000847">
    <property type="entry name" value="LysR_HTH_N"/>
</dbReference>
<dbReference type="PANTHER" id="PTHR30346:SF0">
    <property type="entry name" value="HCA OPERON TRANSCRIPTIONAL ACTIVATOR HCAR"/>
    <property type="match status" value="1"/>
</dbReference>
<dbReference type="Proteomes" id="UP001277761">
    <property type="component" value="Unassembled WGS sequence"/>
</dbReference>
<comment type="similarity">
    <text evidence="1">Belongs to the LysR transcriptional regulatory family.</text>
</comment>
<sequence>MQDVDLDPRLLRTFLAVAETLHFGRAADRLHLAQASVSGHVKRLEATLDVALLARTSRTVALTPAGVVLAEHARRLEQATVAAVRETRRADRGETGSLAVGLAAAIPIDLVRPAVDTFRAARPEVVVELREAAWTDPSGGLADGAVDVAFLRPPVDAAGVALEPLISEDRMAILPAAHPLTAREVLSIEDLVDEPWAGSDTDPVWRAFWTAEAERGAPARYATMISSLDGLFDAVRHAGAVGLVPASAAERVAGTGVAFRPVADIAPTTVDVGWHPASEDPRVRAFVAVARRVLRVAPLA</sequence>
<dbReference type="PRINTS" id="PR00039">
    <property type="entry name" value="HTHLYSR"/>
</dbReference>
<dbReference type="PANTHER" id="PTHR30346">
    <property type="entry name" value="TRANSCRIPTIONAL DUAL REGULATOR HCAR-RELATED"/>
    <property type="match status" value="1"/>
</dbReference>
<dbReference type="EMBL" id="JAXAVX010000012">
    <property type="protein sequence ID" value="MDX8153233.1"/>
    <property type="molecule type" value="Genomic_DNA"/>
</dbReference>
<accession>A0ABU4VN39</accession>
<comment type="caution">
    <text evidence="6">The sequence shown here is derived from an EMBL/GenBank/DDBJ whole genome shotgun (WGS) entry which is preliminary data.</text>
</comment>
<dbReference type="InterPro" id="IPR036388">
    <property type="entry name" value="WH-like_DNA-bd_sf"/>
</dbReference>
<dbReference type="PROSITE" id="PS50931">
    <property type="entry name" value="HTH_LYSR"/>
    <property type="match status" value="1"/>
</dbReference>
<dbReference type="Pfam" id="PF00126">
    <property type="entry name" value="HTH_1"/>
    <property type="match status" value="1"/>
</dbReference>
<evidence type="ECO:0000313" key="7">
    <source>
        <dbReference type="Proteomes" id="UP001277761"/>
    </source>
</evidence>